<organism evidence="7 8">
    <name type="scientific">Rhizobium grahamii</name>
    <dbReference type="NCBI Taxonomy" id="1120045"/>
    <lineage>
        <taxon>Bacteria</taxon>
        <taxon>Pseudomonadati</taxon>
        <taxon>Pseudomonadota</taxon>
        <taxon>Alphaproteobacteria</taxon>
        <taxon>Hyphomicrobiales</taxon>
        <taxon>Rhizobiaceae</taxon>
        <taxon>Rhizobium/Agrobacterium group</taxon>
        <taxon>Rhizobium</taxon>
    </lineage>
</organism>
<keyword evidence="8" id="KW-1185">Reference proteome</keyword>
<evidence type="ECO:0000259" key="6">
    <source>
        <dbReference type="Pfam" id="PF04932"/>
    </source>
</evidence>
<feature type="transmembrane region" description="Helical" evidence="5">
    <location>
        <begin position="116"/>
        <end position="136"/>
    </location>
</feature>
<keyword evidence="4 5" id="KW-0472">Membrane</keyword>
<comment type="subcellular location">
    <subcellularLocation>
        <location evidence="1">Membrane</location>
        <topology evidence="1">Multi-pass membrane protein</topology>
    </subcellularLocation>
</comment>
<dbReference type="PANTHER" id="PTHR37422:SF23">
    <property type="entry name" value="TEICHURONIC ACID BIOSYNTHESIS PROTEIN TUAE"/>
    <property type="match status" value="1"/>
</dbReference>
<feature type="transmembrane region" description="Helical" evidence="5">
    <location>
        <begin position="89"/>
        <end position="109"/>
    </location>
</feature>
<feature type="transmembrane region" description="Helical" evidence="5">
    <location>
        <begin position="59"/>
        <end position="77"/>
    </location>
</feature>
<reference evidence="7 8" key="1">
    <citation type="submission" date="2019-08" db="EMBL/GenBank/DDBJ databases">
        <title>Prosopis cineraria nodule microbiome.</title>
        <authorList>
            <person name="Ali R."/>
            <person name="Chaluvadi S.R."/>
            <person name="Wang X."/>
        </authorList>
    </citation>
    <scope>NUCLEOTIDE SEQUENCE [LARGE SCALE GENOMIC DNA]</scope>
    <source>
        <strain evidence="7 8">BG7</strain>
        <plasmid evidence="7 8">unnamed</plasmid>
    </source>
</reference>
<keyword evidence="2 5" id="KW-0812">Transmembrane</keyword>
<feature type="transmembrane region" description="Helical" evidence="5">
    <location>
        <begin position="233"/>
        <end position="249"/>
    </location>
</feature>
<dbReference type="RefSeq" id="WP_153272853.1">
    <property type="nucleotide sequence ID" value="NZ_CP043499.1"/>
</dbReference>
<evidence type="ECO:0000256" key="1">
    <source>
        <dbReference type="ARBA" id="ARBA00004141"/>
    </source>
</evidence>
<dbReference type="Proteomes" id="UP000326881">
    <property type="component" value="Plasmid unnamed"/>
</dbReference>
<dbReference type="OrthoDB" id="8307539at2"/>
<feature type="domain" description="O-antigen ligase-related" evidence="6">
    <location>
        <begin position="191"/>
        <end position="357"/>
    </location>
</feature>
<proteinExistence type="predicted"/>
<dbReference type="GO" id="GO:0016874">
    <property type="term" value="F:ligase activity"/>
    <property type="evidence" value="ECO:0007669"/>
    <property type="project" value="UniProtKB-KW"/>
</dbReference>
<dbReference type="Pfam" id="PF04932">
    <property type="entry name" value="Wzy_C"/>
    <property type="match status" value="1"/>
</dbReference>
<evidence type="ECO:0000256" key="4">
    <source>
        <dbReference type="ARBA" id="ARBA00023136"/>
    </source>
</evidence>
<dbReference type="PANTHER" id="PTHR37422">
    <property type="entry name" value="TEICHURONIC ACID BIOSYNTHESIS PROTEIN TUAE"/>
    <property type="match status" value="1"/>
</dbReference>
<dbReference type="GO" id="GO:0016020">
    <property type="term" value="C:membrane"/>
    <property type="evidence" value="ECO:0007669"/>
    <property type="project" value="UniProtKB-SubCell"/>
</dbReference>
<evidence type="ECO:0000313" key="8">
    <source>
        <dbReference type="Proteomes" id="UP000326881"/>
    </source>
</evidence>
<evidence type="ECO:0000256" key="3">
    <source>
        <dbReference type="ARBA" id="ARBA00022989"/>
    </source>
</evidence>
<sequence length="452" mass="49351">MNTTPVYNRIAAAVPVVLWLAFMSAVVVESDVYRYAAITLTIITAVTCQADCRRVMRDWLAVLCVAWAAYALIRFLFEYIAFGEHGASEWLYVFPAFFPILGVALAATWKSVERALFALFTIAVLLFVVLTPYRSIAAGEQISPLLHHNSIHGAVGCGFLFLGVFHFMAHQIEVGAARRARTVAIALALVIMAFALFNIYGAKSKGVWLAMLPALATMVICAFVYIRQTHVRTAMIALLGIVVVGSYLVRANVEKVALATFNSVAGIGTRLYDGDSLIAVMKDAIASNGTPTSLDERLQLWTNALEVLKVHPIFGSGNGWLTIWHTTDYAGVPYTLIHNGYLEILVRYGFVGLGIFVFILAATIYRLHRAALVGVISKSAFSCYLTFVIYFCFTILSNSNNRLAIGESFVLLCGALTFACTLRMRDRARDIKLSTATGLEGGMIGQGGSHRG</sequence>
<name>A0A5Q0CA95_9HYPH</name>
<feature type="transmembrane region" description="Helical" evidence="5">
    <location>
        <begin position="379"/>
        <end position="397"/>
    </location>
</feature>
<feature type="transmembrane region" description="Helical" evidence="5">
    <location>
        <begin position="151"/>
        <end position="169"/>
    </location>
</feature>
<evidence type="ECO:0000313" key="7">
    <source>
        <dbReference type="EMBL" id="QFY62868.1"/>
    </source>
</evidence>
<geneLocation type="plasmid" evidence="7 8">
    <name>unnamed</name>
</geneLocation>
<protein>
    <submittedName>
        <fullName evidence="7">O-antigen ligase domain-containing protein</fullName>
    </submittedName>
</protein>
<keyword evidence="7" id="KW-0436">Ligase</keyword>
<feature type="transmembrane region" description="Helical" evidence="5">
    <location>
        <begin position="181"/>
        <end position="200"/>
    </location>
</feature>
<dbReference type="KEGG" id="rgr:FZ934_21190"/>
<feature type="transmembrane region" description="Helical" evidence="5">
    <location>
        <begin position="206"/>
        <end position="226"/>
    </location>
</feature>
<dbReference type="InterPro" id="IPR051533">
    <property type="entry name" value="WaaL-like"/>
</dbReference>
<keyword evidence="7" id="KW-0614">Plasmid</keyword>
<feature type="transmembrane region" description="Helical" evidence="5">
    <location>
        <begin position="7"/>
        <end position="26"/>
    </location>
</feature>
<evidence type="ECO:0000256" key="5">
    <source>
        <dbReference type="SAM" id="Phobius"/>
    </source>
</evidence>
<dbReference type="AlphaFoldDB" id="A0A5Q0CA95"/>
<feature type="transmembrane region" description="Helical" evidence="5">
    <location>
        <begin position="403"/>
        <end position="422"/>
    </location>
</feature>
<gene>
    <name evidence="7" type="ORF">FZ934_21190</name>
</gene>
<dbReference type="EMBL" id="CP043499">
    <property type="protein sequence ID" value="QFY62868.1"/>
    <property type="molecule type" value="Genomic_DNA"/>
</dbReference>
<evidence type="ECO:0000256" key="2">
    <source>
        <dbReference type="ARBA" id="ARBA00022692"/>
    </source>
</evidence>
<accession>A0A5Q0CA95</accession>
<dbReference type="InterPro" id="IPR007016">
    <property type="entry name" value="O-antigen_ligase-rel_domated"/>
</dbReference>
<feature type="transmembrane region" description="Helical" evidence="5">
    <location>
        <begin position="345"/>
        <end position="367"/>
    </location>
</feature>
<keyword evidence="3 5" id="KW-1133">Transmembrane helix</keyword>